<dbReference type="SUPFAM" id="SSF52833">
    <property type="entry name" value="Thioredoxin-like"/>
    <property type="match status" value="1"/>
</dbReference>
<sequence>MLLQEGDPAPDFTLPRDGGGEVSLAALRGRKVVLYAYPKDNTPACTQEAIDFNRLRREFADCGTELIGVSPDSVKRHANFKTKHGLDFPLLADETQILANAYGIWVEKKMYGRSYMGIERSTFLIDAEGRLARIWRKVKVEGHAEEVLAAARAL</sequence>
<comment type="catalytic activity">
    <reaction evidence="12">
        <text>a hydroperoxide + [thioredoxin]-dithiol = an alcohol + [thioredoxin]-disulfide + H2O</text>
        <dbReference type="Rhea" id="RHEA:62620"/>
        <dbReference type="Rhea" id="RHEA-COMP:10698"/>
        <dbReference type="Rhea" id="RHEA-COMP:10700"/>
        <dbReference type="ChEBI" id="CHEBI:15377"/>
        <dbReference type="ChEBI" id="CHEBI:29950"/>
        <dbReference type="ChEBI" id="CHEBI:30879"/>
        <dbReference type="ChEBI" id="CHEBI:35924"/>
        <dbReference type="ChEBI" id="CHEBI:50058"/>
        <dbReference type="EC" id="1.11.1.24"/>
    </reaction>
</comment>
<evidence type="ECO:0000256" key="8">
    <source>
        <dbReference type="ARBA" id="ARBA00023284"/>
    </source>
</evidence>
<evidence type="ECO:0000259" key="14">
    <source>
        <dbReference type="PROSITE" id="PS51352"/>
    </source>
</evidence>
<protein>
    <recommendedName>
        <fullName evidence="3">thioredoxin-dependent peroxiredoxin</fullName>
        <ecNumber evidence="3">1.11.1.24</ecNumber>
    </recommendedName>
    <alternativeName>
        <fullName evidence="9">Thioredoxin peroxidase</fullName>
    </alternativeName>
    <alternativeName>
        <fullName evidence="11">Thioredoxin-dependent peroxiredoxin Bcp</fullName>
    </alternativeName>
</protein>
<dbReference type="Proteomes" id="UP000190130">
    <property type="component" value="Unassembled WGS sequence"/>
</dbReference>
<dbReference type="Gene3D" id="3.40.30.10">
    <property type="entry name" value="Glutaredoxin"/>
    <property type="match status" value="1"/>
</dbReference>
<evidence type="ECO:0000256" key="6">
    <source>
        <dbReference type="ARBA" id="ARBA00023002"/>
    </source>
</evidence>
<keyword evidence="6" id="KW-0560">Oxidoreductase</keyword>
<reference evidence="15 17" key="1">
    <citation type="submission" date="2015-10" db="EMBL/GenBank/DDBJ databases">
        <title>Draft genome of Bosea thiooxidans.</title>
        <authorList>
            <person name="Wang X."/>
        </authorList>
    </citation>
    <scope>NUCLEOTIDE SEQUENCE [LARGE SCALE GENOMIC DNA]</scope>
    <source>
        <strain evidence="15 17">CGMCC 9174</strain>
    </source>
</reference>
<evidence type="ECO:0000313" key="15">
    <source>
        <dbReference type="EMBL" id="KQK28380.1"/>
    </source>
</evidence>
<evidence type="ECO:0000256" key="9">
    <source>
        <dbReference type="ARBA" id="ARBA00032824"/>
    </source>
</evidence>
<keyword evidence="4" id="KW-0575">Peroxidase</keyword>
<dbReference type="EMBL" id="FUYX01000003">
    <property type="protein sequence ID" value="SKB56329.1"/>
    <property type="molecule type" value="Genomic_DNA"/>
</dbReference>
<evidence type="ECO:0000256" key="2">
    <source>
        <dbReference type="ARBA" id="ARBA00011245"/>
    </source>
</evidence>
<dbReference type="PIRSF" id="PIRSF000239">
    <property type="entry name" value="AHPC"/>
    <property type="match status" value="1"/>
</dbReference>
<evidence type="ECO:0000256" key="11">
    <source>
        <dbReference type="ARBA" id="ARBA00042639"/>
    </source>
</evidence>
<comment type="function">
    <text evidence="1">Thiol-specific peroxidase that catalyzes the reduction of hydrogen peroxide and organic hydroperoxides to water and alcohols, respectively. Plays a role in cell protection against oxidative stress by detoxifying peroxides and as sensor of hydrogen peroxide-mediated signaling events.</text>
</comment>
<dbReference type="InterPro" id="IPR024706">
    <property type="entry name" value="Peroxiredoxin_AhpC-typ"/>
</dbReference>
<dbReference type="OrthoDB" id="9812811at2"/>
<dbReference type="Pfam" id="PF00578">
    <property type="entry name" value="AhpC-TSA"/>
    <property type="match status" value="1"/>
</dbReference>
<evidence type="ECO:0000256" key="12">
    <source>
        <dbReference type="ARBA" id="ARBA00049091"/>
    </source>
</evidence>
<evidence type="ECO:0000256" key="3">
    <source>
        <dbReference type="ARBA" id="ARBA00013017"/>
    </source>
</evidence>
<evidence type="ECO:0000256" key="5">
    <source>
        <dbReference type="ARBA" id="ARBA00022862"/>
    </source>
</evidence>
<keyword evidence="7" id="KW-1015">Disulfide bond</keyword>
<dbReference type="PROSITE" id="PS51352">
    <property type="entry name" value="THIOREDOXIN_2"/>
    <property type="match status" value="1"/>
</dbReference>
<dbReference type="GO" id="GO:0008379">
    <property type="term" value="F:thioredoxin peroxidase activity"/>
    <property type="evidence" value="ECO:0007669"/>
    <property type="project" value="TreeGrafter"/>
</dbReference>
<dbReference type="GO" id="GO:0034599">
    <property type="term" value="P:cellular response to oxidative stress"/>
    <property type="evidence" value="ECO:0007669"/>
    <property type="project" value="TreeGrafter"/>
</dbReference>
<dbReference type="RefSeq" id="WP_055730287.1">
    <property type="nucleotide sequence ID" value="NZ_FUYX01000003.1"/>
</dbReference>
<evidence type="ECO:0000256" key="7">
    <source>
        <dbReference type="ARBA" id="ARBA00023157"/>
    </source>
</evidence>
<evidence type="ECO:0000256" key="4">
    <source>
        <dbReference type="ARBA" id="ARBA00022559"/>
    </source>
</evidence>
<dbReference type="InterPro" id="IPR000866">
    <property type="entry name" value="AhpC/TSA"/>
</dbReference>
<comment type="subunit">
    <text evidence="2">Monomer.</text>
</comment>
<dbReference type="EMBL" id="LMAR01000074">
    <property type="protein sequence ID" value="KQK28380.1"/>
    <property type="molecule type" value="Genomic_DNA"/>
</dbReference>
<reference evidence="16 18" key="2">
    <citation type="submission" date="2017-02" db="EMBL/GenBank/DDBJ databases">
        <authorList>
            <person name="Peterson S.W."/>
        </authorList>
    </citation>
    <scope>NUCLEOTIDE SEQUENCE [LARGE SCALE GENOMIC DNA]</scope>
    <source>
        <strain evidence="16 18">DSM 9653</strain>
    </source>
</reference>
<dbReference type="PANTHER" id="PTHR42801">
    <property type="entry name" value="THIOREDOXIN-DEPENDENT PEROXIDE REDUCTASE"/>
    <property type="match status" value="1"/>
</dbReference>
<dbReference type="GO" id="GO:0045454">
    <property type="term" value="P:cell redox homeostasis"/>
    <property type="evidence" value="ECO:0007669"/>
    <property type="project" value="TreeGrafter"/>
</dbReference>
<dbReference type="InterPro" id="IPR050924">
    <property type="entry name" value="Peroxiredoxin_BCP/PrxQ"/>
</dbReference>
<keyword evidence="17" id="KW-1185">Reference proteome</keyword>
<name>A0A0Q3KVB4_9HYPH</name>
<keyword evidence="5" id="KW-0049">Antioxidant</keyword>
<evidence type="ECO:0000256" key="13">
    <source>
        <dbReference type="PIRSR" id="PIRSR000239-1"/>
    </source>
</evidence>
<gene>
    <name evidence="15" type="ORF">ARD30_22080</name>
    <name evidence="16" type="ORF">SAMN05660750_01248</name>
</gene>
<dbReference type="InterPro" id="IPR013766">
    <property type="entry name" value="Thioredoxin_domain"/>
</dbReference>
<feature type="active site" description="Cysteine sulfenic acid (-SOH) intermediate; for peroxidase activity" evidence="13">
    <location>
        <position position="45"/>
    </location>
</feature>
<dbReference type="InterPro" id="IPR036249">
    <property type="entry name" value="Thioredoxin-like_sf"/>
</dbReference>
<evidence type="ECO:0000313" key="18">
    <source>
        <dbReference type="Proteomes" id="UP000190130"/>
    </source>
</evidence>
<dbReference type="STRING" id="53254.SAMN05660750_01248"/>
<evidence type="ECO:0000313" key="16">
    <source>
        <dbReference type="EMBL" id="SKB56329.1"/>
    </source>
</evidence>
<dbReference type="FunFam" id="3.40.30.10:FF:000007">
    <property type="entry name" value="Thioredoxin-dependent thiol peroxidase"/>
    <property type="match status" value="1"/>
</dbReference>
<feature type="domain" description="Thioredoxin" evidence="14">
    <location>
        <begin position="3"/>
        <end position="154"/>
    </location>
</feature>
<accession>A0A0Q3KVB4</accession>
<dbReference type="Proteomes" id="UP000051562">
    <property type="component" value="Unassembled WGS sequence"/>
</dbReference>
<keyword evidence="8" id="KW-0676">Redox-active center</keyword>
<dbReference type="EC" id="1.11.1.24" evidence="3"/>
<dbReference type="GO" id="GO:0005737">
    <property type="term" value="C:cytoplasm"/>
    <property type="evidence" value="ECO:0007669"/>
    <property type="project" value="TreeGrafter"/>
</dbReference>
<dbReference type="AlphaFoldDB" id="A0A0Q3KVB4"/>
<organism evidence="15 17">
    <name type="scientific">Bosea thiooxidans</name>
    <dbReference type="NCBI Taxonomy" id="53254"/>
    <lineage>
        <taxon>Bacteria</taxon>
        <taxon>Pseudomonadati</taxon>
        <taxon>Pseudomonadota</taxon>
        <taxon>Alphaproteobacteria</taxon>
        <taxon>Hyphomicrobiales</taxon>
        <taxon>Boseaceae</taxon>
        <taxon>Bosea</taxon>
    </lineage>
</organism>
<dbReference type="PANTHER" id="PTHR42801:SF4">
    <property type="entry name" value="AHPC_TSA FAMILY PROTEIN"/>
    <property type="match status" value="1"/>
</dbReference>
<dbReference type="CDD" id="cd03017">
    <property type="entry name" value="PRX_BCP"/>
    <property type="match status" value="1"/>
</dbReference>
<evidence type="ECO:0000313" key="17">
    <source>
        <dbReference type="Proteomes" id="UP000051562"/>
    </source>
</evidence>
<evidence type="ECO:0000256" key="10">
    <source>
        <dbReference type="ARBA" id="ARBA00038489"/>
    </source>
</evidence>
<evidence type="ECO:0000256" key="1">
    <source>
        <dbReference type="ARBA" id="ARBA00003330"/>
    </source>
</evidence>
<comment type="similarity">
    <text evidence="10">Belongs to the peroxiredoxin family. BCP/PrxQ subfamily.</text>
</comment>
<proteinExistence type="inferred from homology"/>